<organism evidence="2 3">
    <name type="scientific">Pseudothauera nasutitermitis</name>
    <dbReference type="NCBI Taxonomy" id="2565930"/>
    <lineage>
        <taxon>Bacteria</taxon>
        <taxon>Pseudomonadati</taxon>
        <taxon>Pseudomonadota</taxon>
        <taxon>Betaproteobacteria</taxon>
        <taxon>Rhodocyclales</taxon>
        <taxon>Zoogloeaceae</taxon>
        <taxon>Pseudothauera</taxon>
    </lineage>
</organism>
<gene>
    <name evidence="2" type="ORF">E6C76_12845</name>
</gene>
<reference evidence="2 3" key="1">
    <citation type="submission" date="2019-04" db="EMBL/GenBank/DDBJ databases">
        <title>Azoarcus nasutitermitis sp. nov. isolated from termite nest.</title>
        <authorList>
            <person name="Lin S.-Y."/>
            <person name="Hameed A."/>
            <person name="Hsu Y.-H."/>
            <person name="Young C.-C."/>
        </authorList>
    </citation>
    <scope>NUCLEOTIDE SEQUENCE [LARGE SCALE GENOMIC DNA]</scope>
    <source>
        <strain evidence="2 3">CC-YHH838</strain>
    </source>
</reference>
<feature type="domain" description="YjiS-like" evidence="1">
    <location>
        <begin position="34"/>
        <end position="65"/>
    </location>
</feature>
<evidence type="ECO:0000259" key="1">
    <source>
        <dbReference type="Pfam" id="PF06568"/>
    </source>
</evidence>
<dbReference type="AlphaFoldDB" id="A0A4S4AXR3"/>
<dbReference type="RefSeq" id="WP_136348606.1">
    <property type="nucleotide sequence ID" value="NZ_SSOC01000004.1"/>
</dbReference>
<dbReference type="InterPro" id="IPR009506">
    <property type="entry name" value="YjiS-like"/>
</dbReference>
<proteinExistence type="predicted"/>
<evidence type="ECO:0000313" key="3">
    <source>
        <dbReference type="Proteomes" id="UP000308430"/>
    </source>
</evidence>
<accession>A0A4S4AXR3</accession>
<dbReference type="Pfam" id="PF06568">
    <property type="entry name" value="YjiS-like"/>
    <property type="match status" value="1"/>
</dbReference>
<dbReference type="Proteomes" id="UP000308430">
    <property type="component" value="Unassembled WGS sequence"/>
</dbReference>
<name>A0A4S4AXR3_9RHOO</name>
<comment type="caution">
    <text evidence="2">The sequence shown here is derived from an EMBL/GenBank/DDBJ whole genome shotgun (WGS) entry which is preliminary data.</text>
</comment>
<sequence>MYNSLDHPLARPAQSQPPAAAGRLASVFSARLGALLGTWSARTRQRRELAALDDRLLRDVGLSRETALREAEKPFWRR</sequence>
<evidence type="ECO:0000313" key="2">
    <source>
        <dbReference type="EMBL" id="THF64913.1"/>
    </source>
</evidence>
<keyword evidence="3" id="KW-1185">Reference proteome</keyword>
<protein>
    <submittedName>
        <fullName evidence="2">DUF1127 domain-containing protein</fullName>
    </submittedName>
</protein>
<dbReference type="EMBL" id="SSOC01000004">
    <property type="protein sequence ID" value="THF64913.1"/>
    <property type="molecule type" value="Genomic_DNA"/>
</dbReference>